<dbReference type="AlphaFoldDB" id="A0AAN6WJ77"/>
<dbReference type="EMBL" id="MU864580">
    <property type="protein sequence ID" value="KAK4183078.1"/>
    <property type="molecule type" value="Genomic_DNA"/>
</dbReference>
<protein>
    <submittedName>
        <fullName evidence="1">Uncharacterized protein</fullName>
    </submittedName>
</protein>
<sequence>MPRFYPPNQQGQERRVKGFDNGLSRVFRFGRRWRIIYSLPGDDADTDTVQNTRRRRAKTPSKRSTTEKITGEIFVYWLFGGSRLKRTPWLRFMIKWNRFKTRVRNLFGGSRDYDGVVPIANNS</sequence>
<dbReference type="Proteomes" id="UP001302126">
    <property type="component" value="Unassembled WGS sequence"/>
</dbReference>
<accession>A0AAN6WJ77</accession>
<proteinExistence type="predicted"/>
<reference evidence="1" key="2">
    <citation type="submission" date="2023-05" db="EMBL/GenBank/DDBJ databases">
        <authorList>
            <consortium name="Lawrence Berkeley National Laboratory"/>
            <person name="Steindorff A."/>
            <person name="Hensen N."/>
            <person name="Bonometti L."/>
            <person name="Westerberg I."/>
            <person name="Brannstrom I.O."/>
            <person name="Guillou S."/>
            <person name="Cros-Aarteil S."/>
            <person name="Calhoun S."/>
            <person name="Haridas S."/>
            <person name="Kuo A."/>
            <person name="Mondo S."/>
            <person name="Pangilinan J."/>
            <person name="Riley R."/>
            <person name="Labutti K."/>
            <person name="Andreopoulos B."/>
            <person name="Lipzen A."/>
            <person name="Chen C."/>
            <person name="Yanf M."/>
            <person name="Daum C."/>
            <person name="Ng V."/>
            <person name="Clum A."/>
            <person name="Ohm R."/>
            <person name="Martin F."/>
            <person name="Silar P."/>
            <person name="Natvig D."/>
            <person name="Lalanne C."/>
            <person name="Gautier V."/>
            <person name="Ament-Velasquez S.L."/>
            <person name="Kruys A."/>
            <person name="Hutchinson M.I."/>
            <person name="Powell A.J."/>
            <person name="Barry K."/>
            <person name="Miller A.N."/>
            <person name="Grigoriev I.V."/>
            <person name="Debuchy R."/>
            <person name="Gladieux P."/>
            <person name="Thoren M.H."/>
            <person name="Johannesson H."/>
        </authorList>
    </citation>
    <scope>NUCLEOTIDE SEQUENCE</scope>
    <source>
        <strain evidence="1">PSN309</strain>
    </source>
</reference>
<gene>
    <name evidence="1" type="ORF">QBC35DRAFT_508787</name>
</gene>
<evidence type="ECO:0000313" key="1">
    <source>
        <dbReference type="EMBL" id="KAK4183078.1"/>
    </source>
</evidence>
<reference evidence="1" key="1">
    <citation type="journal article" date="2023" name="Mol. Phylogenet. Evol.">
        <title>Genome-scale phylogeny and comparative genomics of the fungal order Sordariales.</title>
        <authorList>
            <person name="Hensen N."/>
            <person name="Bonometti L."/>
            <person name="Westerberg I."/>
            <person name="Brannstrom I.O."/>
            <person name="Guillou S."/>
            <person name="Cros-Aarteil S."/>
            <person name="Calhoun S."/>
            <person name="Haridas S."/>
            <person name="Kuo A."/>
            <person name="Mondo S."/>
            <person name="Pangilinan J."/>
            <person name="Riley R."/>
            <person name="LaButti K."/>
            <person name="Andreopoulos B."/>
            <person name="Lipzen A."/>
            <person name="Chen C."/>
            <person name="Yan M."/>
            <person name="Daum C."/>
            <person name="Ng V."/>
            <person name="Clum A."/>
            <person name="Steindorff A."/>
            <person name="Ohm R.A."/>
            <person name="Martin F."/>
            <person name="Silar P."/>
            <person name="Natvig D.O."/>
            <person name="Lalanne C."/>
            <person name="Gautier V."/>
            <person name="Ament-Velasquez S.L."/>
            <person name="Kruys A."/>
            <person name="Hutchinson M.I."/>
            <person name="Powell A.J."/>
            <person name="Barry K."/>
            <person name="Miller A.N."/>
            <person name="Grigoriev I.V."/>
            <person name="Debuchy R."/>
            <person name="Gladieux P."/>
            <person name="Hiltunen Thoren M."/>
            <person name="Johannesson H."/>
        </authorList>
    </citation>
    <scope>NUCLEOTIDE SEQUENCE</scope>
    <source>
        <strain evidence="1">PSN309</strain>
    </source>
</reference>
<organism evidence="1 2">
    <name type="scientific">Podospora australis</name>
    <dbReference type="NCBI Taxonomy" id="1536484"/>
    <lineage>
        <taxon>Eukaryota</taxon>
        <taxon>Fungi</taxon>
        <taxon>Dikarya</taxon>
        <taxon>Ascomycota</taxon>
        <taxon>Pezizomycotina</taxon>
        <taxon>Sordariomycetes</taxon>
        <taxon>Sordariomycetidae</taxon>
        <taxon>Sordariales</taxon>
        <taxon>Podosporaceae</taxon>
        <taxon>Podospora</taxon>
    </lineage>
</organism>
<evidence type="ECO:0000313" key="2">
    <source>
        <dbReference type="Proteomes" id="UP001302126"/>
    </source>
</evidence>
<keyword evidence="2" id="KW-1185">Reference proteome</keyword>
<name>A0AAN6WJ77_9PEZI</name>
<comment type="caution">
    <text evidence="1">The sequence shown here is derived from an EMBL/GenBank/DDBJ whole genome shotgun (WGS) entry which is preliminary data.</text>
</comment>